<keyword evidence="2" id="KW-0012">Acyltransferase</keyword>
<dbReference type="GO" id="GO:0016747">
    <property type="term" value="F:acyltransferase activity, transferring groups other than amino-acyl groups"/>
    <property type="evidence" value="ECO:0007669"/>
    <property type="project" value="InterPro"/>
</dbReference>
<keyword evidence="5" id="KW-1185">Reference proteome</keyword>
<feature type="domain" description="N-acetyltransferase" evidence="3">
    <location>
        <begin position="2"/>
        <end position="168"/>
    </location>
</feature>
<dbReference type="RefSeq" id="WP_077920011.1">
    <property type="nucleotide sequence ID" value="NZ_SBLB01000001.1"/>
</dbReference>
<evidence type="ECO:0000313" key="5">
    <source>
        <dbReference type="Proteomes" id="UP000290407"/>
    </source>
</evidence>
<proteinExistence type="predicted"/>
<dbReference type="Pfam" id="PF13673">
    <property type="entry name" value="Acetyltransf_10"/>
    <property type="match status" value="1"/>
</dbReference>
<protein>
    <submittedName>
        <fullName evidence="4">GNAT family N-acetyltransferase</fullName>
    </submittedName>
</protein>
<evidence type="ECO:0000259" key="3">
    <source>
        <dbReference type="PROSITE" id="PS51186"/>
    </source>
</evidence>
<dbReference type="CDD" id="cd04301">
    <property type="entry name" value="NAT_SF"/>
    <property type="match status" value="1"/>
</dbReference>
<dbReference type="SUPFAM" id="SSF55729">
    <property type="entry name" value="Acyl-CoA N-acyltransferases (Nat)"/>
    <property type="match status" value="1"/>
</dbReference>
<organism evidence="4 5">
    <name type="scientific">Spirosoma sordidisoli</name>
    <dbReference type="NCBI Taxonomy" id="2502893"/>
    <lineage>
        <taxon>Bacteria</taxon>
        <taxon>Pseudomonadati</taxon>
        <taxon>Bacteroidota</taxon>
        <taxon>Cytophagia</taxon>
        <taxon>Cytophagales</taxon>
        <taxon>Cytophagaceae</taxon>
        <taxon>Spirosoma</taxon>
    </lineage>
</organism>
<name>A0A4Q2USN9_9BACT</name>
<keyword evidence="1 4" id="KW-0808">Transferase</keyword>
<dbReference type="Proteomes" id="UP000290407">
    <property type="component" value="Unassembled WGS sequence"/>
</dbReference>
<dbReference type="PANTHER" id="PTHR43877">
    <property type="entry name" value="AMINOALKYLPHOSPHONATE N-ACETYLTRANSFERASE-RELATED-RELATED"/>
    <property type="match status" value="1"/>
</dbReference>
<evidence type="ECO:0000313" key="4">
    <source>
        <dbReference type="EMBL" id="RYC70901.1"/>
    </source>
</evidence>
<dbReference type="InterPro" id="IPR000182">
    <property type="entry name" value="GNAT_dom"/>
</dbReference>
<gene>
    <name evidence="4" type="ORF">EQG79_01745</name>
</gene>
<dbReference type="PROSITE" id="PS51186">
    <property type="entry name" value="GNAT"/>
    <property type="match status" value="1"/>
</dbReference>
<evidence type="ECO:0000256" key="2">
    <source>
        <dbReference type="ARBA" id="ARBA00023315"/>
    </source>
</evidence>
<accession>A0A4Q2USN9</accession>
<reference evidence="4 5" key="1">
    <citation type="submission" date="2019-01" db="EMBL/GenBank/DDBJ databases">
        <title>Spirosoma flava sp. nov., a propanil-degrading bacterium isolated from herbicide-contaminated soil.</title>
        <authorList>
            <person name="Zhang L."/>
            <person name="Jiang J.-D."/>
        </authorList>
    </citation>
    <scope>NUCLEOTIDE SEQUENCE [LARGE SCALE GENOMIC DNA]</scope>
    <source>
        <strain evidence="4 5">TY50</strain>
    </source>
</reference>
<dbReference type="AlphaFoldDB" id="A0A4Q2USN9"/>
<evidence type="ECO:0000256" key="1">
    <source>
        <dbReference type="ARBA" id="ARBA00022679"/>
    </source>
</evidence>
<dbReference type="Gene3D" id="3.40.630.30">
    <property type="match status" value="1"/>
</dbReference>
<dbReference type="InterPro" id="IPR016181">
    <property type="entry name" value="Acyl_CoA_acyltransferase"/>
</dbReference>
<dbReference type="EMBL" id="SBLB01000001">
    <property type="protein sequence ID" value="RYC70901.1"/>
    <property type="molecule type" value="Genomic_DNA"/>
</dbReference>
<dbReference type="InterPro" id="IPR050832">
    <property type="entry name" value="Bact_Acetyltransf"/>
</dbReference>
<comment type="caution">
    <text evidence="4">The sequence shown here is derived from an EMBL/GenBank/DDBJ whole genome shotgun (WGS) entry which is preliminary data.</text>
</comment>
<sequence length="168" mass="18693">MITIIPATDEHLPVIRDMAYRTWPGTFGQILTDGQIQYMLEMMYSPMALRAQVHEQKHVFLLAQEADQDTFLGYVSYELTYRHQPVTKIHKLYIVPESQGKGVGNALVGAVADAARQAGDEALSLNVNRFNKAVGFYERLGFAVAGSETIDIGNGFIMDDLIMKKPLG</sequence>